<evidence type="ECO:0000313" key="7">
    <source>
        <dbReference type="Proteomes" id="UP001162881"/>
    </source>
</evidence>
<protein>
    <submittedName>
        <fullName evidence="6">Response regulator transcription factor</fullName>
    </submittedName>
</protein>
<keyword evidence="2" id="KW-0597">Phosphoprotein</keyword>
<feature type="modified residue" description="4-aspartylphosphate" evidence="2">
    <location>
        <position position="67"/>
    </location>
</feature>
<gene>
    <name evidence="6" type="ORF">MTR62_14815</name>
</gene>
<feature type="domain" description="Response regulatory" evidence="4">
    <location>
        <begin position="2"/>
        <end position="132"/>
    </location>
</feature>
<dbReference type="InterPro" id="IPR001867">
    <property type="entry name" value="OmpR/PhoB-type_DNA-bd"/>
</dbReference>
<dbReference type="Gene3D" id="3.40.50.2300">
    <property type="match status" value="1"/>
</dbReference>
<dbReference type="EMBL" id="JALHLF010000069">
    <property type="protein sequence ID" value="MCJ2183957.1"/>
    <property type="molecule type" value="Genomic_DNA"/>
</dbReference>
<dbReference type="PROSITE" id="PS50110">
    <property type="entry name" value="RESPONSE_REGULATORY"/>
    <property type="match status" value="1"/>
</dbReference>
<dbReference type="InterPro" id="IPR036388">
    <property type="entry name" value="WH-like_DNA-bd_sf"/>
</dbReference>
<accession>A0ABT0BFV8</accession>
<dbReference type="InterPro" id="IPR011006">
    <property type="entry name" value="CheY-like_superfamily"/>
</dbReference>
<evidence type="ECO:0000259" key="4">
    <source>
        <dbReference type="PROSITE" id="PS50110"/>
    </source>
</evidence>
<feature type="domain" description="OmpR/PhoB-type" evidence="5">
    <location>
        <begin position="143"/>
        <end position="241"/>
    </location>
</feature>
<evidence type="ECO:0000256" key="1">
    <source>
        <dbReference type="ARBA" id="ARBA00023125"/>
    </source>
</evidence>
<dbReference type="Pfam" id="PF00486">
    <property type="entry name" value="Trans_reg_C"/>
    <property type="match status" value="1"/>
</dbReference>
<dbReference type="PANTHER" id="PTHR48111:SF76">
    <property type="entry name" value="TWO-COMPONENT RESPONSE REGULATOR"/>
    <property type="match status" value="1"/>
</dbReference>
<dbReference type="CDD" id="cd17624">
    <property type="entry name" value="REC_OmpR_PmrA-like"/>
    <property type="match status" value="1"/>
</dbReference>
<dbReference type="SMART" id="SM00448">
    <property type="entry name" value="REC"/>
    <property type="match status" value="1"/>
</dbReference>
<sequence length="242" mass="26048">MHVLVVEDDQVMAEEIAVSLTENGHTVRCAHSGAQALAEMSAGLGESGGENAGREAGFGPPDAVVLDRMLPGVNGLDVLRTWRGAGNRVPVLVLTALDAIDSRIEGLDCGADDYMCKPFAMSELVARLNALHRRAGAASEVPATRLQAGPLEIDLLRREAIVGDQIVSLQPRELRLLEELVRNKGEAVTRTMLLESVWGLHFDPQTNIVETHMSRLRSKLAACGVNGFIHTVRGVGYRIDAV</sequence>
<dbReference type="Proteomes" id="UP001162881">
    <property type="component" value="Unassembled WGS sequence"/>
</dbReference>
<evidence type="ECO:0000256" key="3">
    <source>
        <dbReference type="PROSITE-ProRule" id="PRU01091"/>
    </source>
</evidence>
<dbReference type="RefSeq" id="WP_244022302.1">
    <property type="nucleotide sequence ID" value="NZ_JALHLF010000069.1"/>
</dbReference>
<feature type="DNA-binding region" description="OmpR/PhoB-type" evidence="3">
    <location>
        <begin position="143"/>
        <end position="241"/>
    </location>
</feature>
<dbReference type="InterPro" id="IPR039420">
    <property type="entry name" value="WalR-like"/>
</dbReference>
<evidence type="ECO:0000313" key="6">
    <source>
        <dbReference type="EMBL" id="MCJ2183957.1"/>
    </source>
</evidence>
<dbReference type="PANTHER" id="PTHR48111">
    <property type="entry name" value="REGULATOR OF RPOS"/>
    <property type="match status" value="1"/>
</dbReference>
<organism evidence="6 7">
    <name type="scientific">Novosphingobium organovorum</name>
    <dbReference type="NCBI Taxonomy" id="2930092"/>
    <lineage>
        <taxon>Bacteria</taxon>
        <taxon>Pseudomonadati</taxon>
        <taxon>Pseudomonadota</taxon>
        <taxon>Alphaproteobacteria</taxon>
        <taxon>Sphingomonadales</taxon>
        <taxon>Sphingomonadaceae</taxon>
        <taxon>Novosphingobium</taxon>
    </lineage>
</organism>
<evidence type="ECO:0000259" key="5">
    <source>
        <dbReference type="PROSITE" id="PS51755"/>
    </source>
</evidence>
<dbReference type="SUPFAM" id="SSF52172">
    <property type="entry name" value="CheY-like"/>
    <property type="match status" value="1"/>
</dbReference>
<comment type="caution">
    <text evidence="6">The sequence shown here is derived from an EMBL/GenBank/DDBJ whole genome shotgun (WGS) entry which is preliminary data.</text>
</comment>
<dbReference type="InterPro" id="IPR001789">
    <property type="entry name" value="Sig_transdc_resp-reg_receiver"/>
</dbReference>
<proteinExistence type="predicted"/>
<name>A0ABT0BFV8_9SPHN</name>
<dbReference type="CDD" id="cd00383">
    <property type="entry name" value="trans_reg_C"/>
    <property type="match status" value="1"/>
</dbReference>
<dbReference type="SMART" id="SM00862">
    <property type="entry name" value="Trans_reg_C"/>
    <property type="match status" value="1"/>
</dbReference>
<dbReference type="PROSITE" id="PS51755">
    <property type="entry name" value="OMPR_PHOB"/>
    <property type="match status" value="1"/>
</dbReference>
<dbReference type="Pfam" id="PF00072">
    <property type="entry name" value="Response_reg"/>
    <property type="match status" value="1"/>
</dbReference>
<evidence type="ECO:0000256" key="2">
    <source>
        <dbReference type="PROSITE-ProRule" id="PRU00169"/>
    </source>
</evidence>
<reference evidence="6" key="1">
    <citation type="submission" date="2022-03" db="EMBL/GenBank/DDBJ databases">
        <title>Identification of a novel bacterium isolated from mangrove sediments.</title>
        <authorList>
            <person name="Pan X."/>
        </authorList>
    </citation>
    <scope>NUCLEOTIDE SEQUENCE</scope>
    <source>
        <strain evidence="6">B1949</strain>
    </source>
</reference>
<dbReference type="Gene3D" id="1.10.10.10">
    <property type="entry name" value="Winged helix-like DNA-binding domain superfamily/Winged helix DNA-binding domain"/>
    <property type="match status" value="1"/>
</dbReference>
<dbReference type="Gene3D" id="6.10.250.690">
    <property type="match status" value="1"/>
</dbReference>
<keyword evidence="7" id="KW-1185">Reference proteome</keyword>
<keyword evidence="1 3" id="KW-0238">DNA-binding</keyword>